<evidence type="ECO:0000256" key="1">
    <source>
        <dbReference type="ARBA" id="ARBA00004123"/>
    </source>
</evidence>
<dbReference type="Pfam" id="PF04082">
    <property type="entry name" value="Fungal_trans"/>
    <property type="match status" value="1"/>
</dbReference>
<feature type="region of interest" description="Disordered" evidence="8">
    <location>
        <begin position="1"/>
        <end position="31"/>
    </location>
</feature>
<evidence type="ECO:0000256" key="4">
    <source>
        <dbReference type="ARBA" id="ARBA00023015"/>
    </source>
</evidence>
<accession>A0A9W4J052</accession>
<dbReference type="InterPro" id="IPR036864">
    <property type="entry name" value="Zn2-C6_fun-type_DNA-bd_sf"/>
</dbReference>
<keyword evidence="6" id="KW-0804">Transcription</keyword>
<dbReference type="Gene3D" id="4.10.240.10">
    <property type="entry name" value="Zn(2)-C6 fungal-type DNA-binding domain"/>
    <property type="match status" value="1"/>
</dbReference>
<protein>
    <recommendedName>
        <fullName evidence="9">Zn(2)-C6 fungal-type domain-containing protein</fullName>
    </recommendedName>
</protein>
<dbReference type="GO" id="GO:0043565">
    <property type="term" value="F:sequence-specific DNA binding"/>
    <property type="evidence" value="ECO:0007669"/>
    <property type="project" value="TreeGrafter"/>
</dbReference>
<dbReference type="Proteomes" id="UP001152592">
    <property type="component" value="Unassembled WGS sequence"/>
</dbReference>
<dbReference type="GO" id="GO:0045944">
    <property type="term" value="P:positive regulation of transcription by RNA polymerase II"/>
    <property type="evidence" value="ECO:0007669"/>
    <property type="project" value="TreeGrafter"/>
</dbReference>
<name>A0A9W4J052_9EURO</name>
<dbReference type="SMART" id="SM00066">
    <property type="entry name" value="GAL4"/>
    <property type="match status" value="1"/>
</dbReference>
<comment type="caution">
    <text evidence="10">The sequence shown here is derived from an EMBL/GenBank/DDBJ whole genome shotgun (WGS) entry which is preliminary data.</text>
</comment>
<keyword evidence="3" id="KW-0862">Zinc</keyword>
<proteinExistence type="predicted"/>
<dbReference type="CDD" id="cd12148">
    <property type="entry name" value="fungal_TF_MHR"/>
    <property type="match status" value="1"/>
</dbReference>
<evidence type="ECO:0000256" key="8">
    <source>
        <dbReference type="SAM" id="MobiDB-lite"/>
    </source>
</evidence>
<keyword evidence="7" id="KW-0539">Nucleus</keyword>
<evidence type="ECO:0000256" key="7">
    <source>
        <dbReference type="ARBA" id="ARBA00023242"/>
    </source>
</evidence>
<evidence type="ECO:0000313" key="10">
    <source>
        <dbReference type="EMBL" id="CAG8372351.1"/>
    </source>
</evidence>
<dbReference type="GO" id="GO:0000981">
    <property type="term" value="F:DNA-binding transcription factor activity, RNA polymerase II-specific"/>
    <property type="evidence" value="ECO:0007669"/>
    <property type="project" value="InterPro"/>
</dbReference>
<keyword evidence="4" id="KW-0805">Transcription regulation</keyword>
<evidence type="ECO:0000313" key="11">
    <source>
        <dbReference type="Proteomes" id="UP001152592"/>
    </source>
</evidence>
<sequence>MRGDTGFGVSVGDFRPSPEISTSPFPQETAKMQACDRCRRRKSGCDKEQPSCGVCVKAGVTCVYSDRSKEPPIRRDVIEKLERRLRQTEATNRALTARLAASKSPQVVANAPTTQNSQVQEHQNEVSDEVSFLSLNAGGERQFLGSTSGVLFADLIRSAIRADAPSTPGSSEIGPTPVSELSTKTSRHVLPGSSREAPPLVLESVARELHDAYFHHDHLCYPILSLESAMASLRDIYADPTTLERKPFETFCFYMIMAISTSNLQKLHWQSLPEAELYHTHAISRLNDILALGGLQALQAILLLCQYQLTSSTQRTSTSLWHMVGMAARMCFEMGLHREEAYHYQLDSTSTLHRRWLWCVLAMDRVVSITLGRPFAIQLDDVSLKFPTDVLENGGSLHTEQHRDAVFAHITQYRILCGKIMSSLHRGRHTNNETSALAAQATLANDLKDWRSRTKTIFPIESPSSAAKLSSFLTVEWYEMIYHNALLMLYRPSPALPLSSSRATVAVPIIYNSAKQAIGYYAHLHELQRINYTWITLRSVFMAGLSFVYAAGQHFRTKKSPFTQPSPILDSDPSIMEIVNICRSCSNVLVAVSERGNIPRHCHRVFDRLSDAVLKDAVDYHTSPVMSQPPGPSAPVPLFNNNPSHGPATEYAMEILPSEGWNFNDAVPSSILAVDDVFRDCFDDLQHFHESAFGEDPIGQLSQDWLGQIGGVQLPDSST</sequence>
<dbReference type="PANTHER" id="PTHR47782:SF12">
    <property type="entry name" value="ZN(II)2CYS6 TRANSCRIPTION FACTOR (EUROFUNG)"/>
    <property type="match status" value="1"/>
</dbReference>
<dbReference type="GO" id="GO:0005634">
    <property type="term" value="C:nucleus"/>
    <property type="evidence" value="ECO:0007669"/>
    <property type="project" value="UniProtKB-SubCell"/>
</dbReference>
<keyword evidence="2" id="KW-0479">Metal-binding</keyword>
<dbReference type="PANTHER" id="PTHR47782">
    <property type="entry name" value="ZN(II)2CYS6 TRANSCRIPTION FACTOR (EUROFUNG)-RELATED"/>
    <property type="match status" value="1"/>
</dbReference>
<feature type="region of interest" description="Disordered" evidence="8">
    <location>
        <begin position="163"/>
        <end position="193"/>
    </location>
</feature>
<dbReference type="AlphaFoldDB" id="A0A9W4J052"/>
<organism evidence="10 11">
    <name type="scientific">Penicillium salamii</name>
    <dbReference type="NCBI Taxonomy" id="1612424"/>
    <lineage>
        <taxon>Eukaryota</taxon>
        <taxon>Fungi</taxon>
        <taxon>Dikarya</taxon>
        <taxon>Ascomycota</taxon>
        <taxon>Pezizomycotina</taxon>
        <taxon>Eurotiomycetes</taxon>
        <taxon>Eurotiomycetidae</taxon>
        <taxon>Eurotiales</taxon>
        <taxon>Aspergillaceae</taxon>
        <taxon>Penicillium</taxon>
    </lineage>
</organism>
<dbReference type="GO" id="GO:0006351">
    <property type="term" value="P:DNA-templated transcription"/>
    <property type="evidence" value="ECO:0007669"/>
    <property type="project" value="InterPro"/>
</dbReference>
<dbReference type="SMART" id="SM00906">
    <property type="entry name" value="Fungal_trans"/>
    <property type="match status" value="1"/>
</dbReference>
<dbReference type="InterPro" id="IPR007219">
    <property type="entry name" value="XnlR_reg_dom"/>
</dbReference>
<comment type="subcellular location">
    <subcellularLocation>
        <location evidence="1">Nucleus</location>
    </subcellularLocation>
</comment>
<evidence type="ECO:0000256" key="2">
    <source>
        <dbReference type="ARBA" id="ARBA00022723"/>
    </source>
</evidence>
<dbReference type="SUPFAM" id="SSF57701">
    <property type="entry name" value="Zn2/Cys6 DNA-binding domain"/>
    <property type="match status" value="1"/>
</dbReference>
<dbReference type="PROSITE" id="PS00463">
    <property type="entry name" value="ZN2_CY6_FUNGAL_1"/>
    <property type="match status" value="1"/>
</dbReference>
<dbReference type="EMBL" id="CAJVPD010000228">
    <property type="protein sequence ID" value="CAG8372351.1"/>
    <property type="molecule type" value="Genomic_DNA"/>
</dbReference>
<dbReference type="OrthoDB" id="1915122at2759"/>
<dbReference type="GO" id="GO:0008270">
    <property type="term" value="F:zinc ion binding"/>
    <property type="evidence" value="ECO:0007669"/>
    <property type="project" value="InterPro"/>
</dbReference>
<dbReference type="PROSITE" id="PS50048">
    <property type="entry name" value="ZN2_CY6_FUNGAL_2"/>
    <property type="match status" value="1"/>
</dbReference>
<dbReference type="InterPro" id="IPR052202">
    <property type="entry name" value="Yeast_MetPath_Reg"/>
</dbReference>
<evidence type="ECO:0000256" key="3">
    <source>
        <dbReference type="ARBA" id="ARBA00022833"/>
    </source>
</evidence>
<gene>
    <name evidence="10" type="ORF">PSALAMII_LOCUS4777</name>
</gene>
<feature type="domain" description="Zn(2)-C6 fungal-type" evidence="9">
    <location>
        <begin position="34"/>
        <end position="64"/>
    </location>
</feature>
<evidence type="ECO:0000256" key="5">
    <source>
        <dbReference type="ARBA" id="ARBA00023125"/>
    </source>
</evidence>
<keyword evidence="5" id="KW-0238">DNA-binding</keyword>
<dbReference type="Pfam" id="PF00172">
    <property type="entry name" value="Zn_clus"/>
    <property type="match status" value="1"/>
</dbReference>
<evidence type="ECO:0000259" key="9">
    <source>
        <dbReference type="PROSITE" id="PS50048"/>
    </source>
</evidence>
<dbReference type="CDD" id="cd00067">
    <property type="entry name" value="GAL4"/>
    <property type="match status" value="1"/>
</dbReference>
<evidence type="ECO:0000256" key="6">
    <source>
        <dbReference type="ARBA" id="ARBA00023163"/>
    </source>
</evidence>
<reference evidence="10" key="1">
    <citation type="submission" date="2021-07" db="EMBL/GenBank/DDBJ databases">
        <authorList>
            <person name="Branca A.L. A."/>
        </authorList>
    </citation>
    <scope>NUCLEOTIDE SEQUENCE</scope>
</reference>
<dbReference type="InterPro" id="IPR001138">
    <property type="entry name" value="Zn2Cys6_DnaBD"/>
</dbReference>